<keyword evidence="2" id="KW-1185">Reference proteome</keyword>
<evidence type="ECO:0000313" key="1">
    <source>
        <dbReference type="EMBL" id="MBM0277367.1"/>
    </source>
</evidence>
<dbReference type="Proteomes" id="UP000622245">
    <property type="component" value="Unassembled WGS sequence"/>
</dbReference>
<gene>
    <name evidence="1" type="ORF">JM949_19225</name>
</gene>
<sequence length="79" mass="8793">MGTPAMHEESAVVIVWNADEGWGVARLDIAKLDVWIHFSAIDAPANSYRSLTPGQRVLCRYEMATQDGYTARAAWVRAQ</sequence>
<comment type="caution">
    <text evidence="1">The sequence shown here is derived from an EMBL/GenBank/DDBJ whole genome shotgun (WGS) entry which is preliminary data.</text>
</comment>
<reference evidence="1 2" key="1">
    <citation type="submission" date="2021-01" db="EMBL/GenBank/DDBJ databases">
        <title>Draft genome sequence of Micromonospora sp. strain STR1s_6.</title>
        <authorList>
            <person name="Karlyshev A."/>
            <person name="Jawad R."/>
        </authorList>
    </citation>
    <scope>NUCLEOTIDE SEQUENCE [LARGE SCALE GENOMIC DNA]</scope>
    <source>
        <strain evidence="1 2">STR1S-6</strain>
    </source>
</reference>
<accession>A0ABS1YIV2</accession>
<evidence type="ECO:0000313" key="2">
    <source>
        <dbReference type="Proteomes" id="UP000622245"/>
    </source>
</evidence>
<organism evidence="1 2">
    <name type="scientific">Micromonospora tarensis</name>
    <dbReference type="NCBI Taxonomy" id="2806100"/>
    <lineage>
        <taxon>Bacteria</taxon>
        <taxon>Bacillati</taxon>
        <taxon>Actinomycetota</taxon>
        <taxon>Actinomycetes</taxon>
        <taxon>Micromonosporales</taxon>
        <taxon>Micromonosporaceae</taxon>
        <taxon>Micromonospora</taxon>
    </lineage>
</organism>
<dbReference type="EMBL" id="JAEVHL010000098">
    <property type="protein sequence ID" value="MBM0277367.1"/>
    <property type="molecule type" value="Genomic_DNA"/>
</dbReference>
<protein>
    <submittedName>
        <fullName evidence="1">Cold shock domain-containing protein</fullName>
    </submittedName>
</protein>
<name>A0ABS1YIV2_9ACTN</name>
<proteinExistence type="predicted"/>
<dbReference type="SUPFAM" id="SSF50249">
    <property type="entry name" value="Nucleic acid-binding proteins"/>
    <property type="match status" value="1"/>
</dbReference>
<dbReference type="InterPro" id="IPR012340">
    <property type="entry name" value="NA-bd_OB-fold"/>
</dbReference>
<dbReference type="Gene3D" id="2.40.50.140">
    <property type="entry name" value="Nucleic acid-binding proteins"/>
    <property type="match status" value="1"/>
</dbReference>